<dbReference type="GO" id="GO:0009279">
    <property type="term" value="C:cell outer membrane"/>
    <property type="evidence" value="ECO:0007669"/>
    <property type="project" value="UniProtKB-SubCell"/>
</dbReference>
<dbReference type="InterPro" id="IPR006690">
    <property type="entry name" value="OMPA-like_CS"/>
</dbReference>
<dbReference type="Pfam" id="PF13488">
    <property type="entry name" value="Gly-zipper_Omp"/>
    <property type="match status" value="1"/>
</dbReference>
<dbReference type="RefSeq" id="WP_095073799.1">
    <property type="nucleotide sequence ID" value="NZ_LT906465.1"/>
</dbReference>
<dbReference type="InterPro" id="IPR039567">
    <property type="entry name" value="Gly-zipper"/>
</dbReference>
<feature type="signal peptide" evidence="5">
    <location>
        <begin position="1"/>
        <end position="25"/>
    </location>
</feature>
<sequence>MRIFNKTNIGALFLSSALVLTSCEAVQNANNQQKGTVIGTSAGAVIGGVLGNNVGKGGNAPQGAVLGGVVGGVVGNAIGAKMDKQAKEIKETLPGAEVERVGESIKVTLPESIVNFAFDSAALTASGKANLDKLSEVLKNNPDTNINIYGHTDSKGSAAYNQGLSERRAASVKNYLVSKGIASSRMFAMGVGAKEPVATNDTEAGRAQNRRVEFAITANQEMIKDAQQEVKQ</sequence>
<proteinExistence type="predicted"/>
<dbReference type="KEGG" id="ctak:4412677_02565"/>
<dbReference type="PANTHER" id="PTHR30329:SF21">
    <property type="entry name" value="LIPOPROTEIN YIAD-RELATED"/>
    <property type="match status" value="1"/>
</dbReference>
<dbReference type="PROSITE" id="PS01068">
    <property type="entry name" value="OMPA_1"/>
    <property type="match status" value="1"/>
</dbReference>
<comment type="subcellular location">
    <subcellularLocation>
        <location evidence="1">Cell outer membrane</location>
    </subcellularLocation>
</comment>
<protein>
    <submittedName>
        <fullName evidence="7">Root adhesin</fullName>
    </submittedName>
</protein>
<evidence type="ECO:0000313" key="7">
    <source>
        <dbReference type="EMBL" id="SNV51000.1"/>
    </source>
</evidence>
<dbReference type="PANTHER" id="PTHR30329">
    <property type="entry name" value="STATOR ELEMENT OF FLAGELLAR MOTOR COMPLEX"/>
    <property type="match status" value="1"/>
</dbReference>
<dbReference type="InterPro" id="IPR006665">
    <property type="entry name" value="OmpA-like"/>
</dbReference>
<evidence type="ECO:0000256" key="3">
    <source>
        <dbReference type="ARBA" id="ARBA00023237"/>
    </source>
</evidence>
<feature type="domain" description="OmpA-like" evidence="6">
    <location>
        <begin position="103"/>
        <end position="220"/>
    </location>
</feature>
<gene>
    <name evidence="7" type="primary">oprF_7</name>
    <name evidence="7" type="ORF">SAMEA4412677_02565</name>
</gene>
<dbReference type="PROSITE" id="PS51257">
    <property type="entry name" value="PROKAR_LIPOPROTEIN"/>
    <property type="match status" value="1"/>
</dbReference>
<evidence type="ECO:0000259" key="6">
    <source>
        <dbReference type="PROSITE" id="PS51123"/>
    </source>
</evidence>
<name>A0A239XX75_9FLAO</name>
<dbReference type="InterPro" id="IPR050330">
    <property type="entry name" value="Bact_OuterMem_StrucFunc"/>
</dbReference>
<evidence type="ECO:0000256" key="5">
    <source>
        <dbReference type="SAM" id="SignalP"/>
    </source>
</evidence>
<keyword evidence="2 4" id="KW-0472">Membrane</keyword>
<dbReference type="InterPro" id="IPR006664">
    <property type="entry name" value="OMP_bac"/>
</dbReference>
<keyword evidence="3" id="KW-0998">Cell outer membrane</keyword>
<evidence type="ECO:0000256" key="1">
    <source>
        <dbReference type="ARBA" id="ARBA00004442"/>
    </source>
</evidence>
<dbReference type="Pfam" id="PF00691">
    <property type="entry name" value="OmpA"/>
    <property type="match status" value="1"/>
</dbReference>
<dbReference type="SUPFAM" id="SSF103088">
    <property type="entry name" value="OmpA-like"/>
    <property type="match status" value="1"/>
</dbReference>
<accession>A0A239XX75</accession>
<dbReference type="AlphaFoldDB" id="A0A239XX75"/>
<dbReference type="CDD" id="cd07185">
    <property type="entry name" value="OmpA_C-like"/>
    <property type="match status" value="1"/>
</dbReference>
<dbReference type="Proteomes" id="UP000215196">
    <property type="component" value="Chromosome 1"/>
</dbReference>
<feature type="chain" id="PRO_5013054407" evidence="5">
    <location>
        <begin position="26"/>
        <end position="232"/>
    </location>
</feature>
<dbReference type="PROSITE" id="PS51123">
    <property type="entry name" value="OMPA_2"/>
    <property type="match status" value="1"/>
</dbReference>
<organism evidence="7 8">
    <name type="scientific">Chryseobacterium taklimakanense</name>
    <dbReference type="NCBI Taxonomy" id="536441"/>
    <lineage>
        <taxon>Bacteria</taxon>
        <taxon>Pseudomonadati</taxon>
        <taxon>Bacteroidota</taxon>
        <taxon>Flavobacteriia</taxon>
        <taxon>Flavobacteriales</taxon>
        <taxon>Weeksellaceae</taxon>
        <taxon>Chryseobacterium group</taxon>
        <taxon>Chryseobacterium</taxon>
    </lineage>
</organism>
<dbReference type="PRINTS" id="PR01021">
    <property type="entry name" value="OMPADOMAIN"/>
</dbReference>
<keyword evidence="8" id="KW-1185">Reference proteome</keyword>
<dbReference type="EMBL" id="LT906465">
    <property type="protein sequence ID" value="SNV51000.1"/>
    <property type="molecule type" value="Genomic_DNA"/>
</dbReference>
<evidence type="ECO:0000256" key="4">
    <source>
        <dbReference type="PROSITE-ProRule" id="PRU00473"/>
    </source>
</evidence>
<dbReference type="PRINTS" id="PR01023">
    <property type="entry name" value="NAFLGMOTY"/>
</dbReference>
<evidence type="ECO:0000256" key="2">
    <source>
        <dbReference type="ARBA" id="ARBA00023136"/>
    </source>
</evidence>
<dbReference type="Gene3D" id="3.30.1330.60">
    <property type="entry name" value="OmpA-like domain"/>
    <property type="match status" value="1"/>
</dbReference>
<dbReference type="InterPro" id="IPR036737">
    <property type="entry name" value="OmpA-like_sf"/>
</dbReference>
<keyword evidence="5" id="KW-0732">Signal</keyword>
<reference evidence="7 8" key="1">
    <citation type="submission" date="2017-06" db="EMBL/GenBank/DDBJ databases">
        <authorList>
            <consortium name="Pathogen Informatics"/>
        </authorList>
    </citation>
    <scope>NUCLEOTIDE SEQUENCE [LARGE SCALE GENOMIC DNA]</scope>
    <source>
        <strain evidence="7 8">NCTC13490</strain>
    </source>
</reference>
<evidence type="ECO:0000313" key="8">
    <source>
        <dbReference type="Proteomes" id="UP000215196"/>
    </source>
</evidence>